<feature type="non-terminal residue" evidence="1">
    <location>
        <position position="1"/>
    </location>
</feature>
<gene>
    <name evidence="1" type="primary">ORF142292</name>
</gene>
<dbReference type="AlphaFoldDB" id="A0A0B7AUS9"/>
<feature type="non-terminal residue" evidence="1">
    <location>
        <position position="149"/>
    </location>
</feature>
<organism evidence="1">
    <name type="scientific">Arion vulgaris</name>
    <dbReference type="NCBI Taxonomy" id="1028688"/>
    <lineage>
        <taxon>Eukaryota</taxon>
        <taxon>Metazoa</taxon>
        <taxon>Spiralia</taxon>
        <taxon>Lophotrochozoa</taxon>
        <taxon>Mollusca</taxon>
        <taxon>Gastropoda</taxon>
        <taxon>Heterobranchia</taxon>
        <taxon>Euthyneura</taxon>
        <taxon>Panpulmonata</taxon>
        <taxon>Eupulmonata</taxon>
        <taxon>Stylommatophora</taxon>
        <taxon>Helicina</taxon>
        <taxon>Arionoidea</taxon>
        <taxon>Arionidae</taxon>
        <taxon>Arion</taxon>
    </lineage>
</organism>
<dbReference type="InterPro" id="IPR036116">
    <property type="entry name" value="FN3_sf"/>
</dbReference>
<name>A0A0B7AUS9_9EUPU</name>
<reference evidence="1" key="1">
    <citation type="submission" date="2014-12" db="EMBL/GenBank/DDBJ databases">
        <title>Insight into the proteome of Arion vulgaris.</title>
        <authorList>
            <person name="Aradska J."/>
            <person name="Bulat T."/>
            <person name="Smidak R."/>
            <person name="Sarate P."/>
            <person name="Gangsoo J."/>
            <person name="Sialana F."/>
            <person name="Bilban M."/>
            <person name="Lubec G."/>
        </authorList>
    </citation>
    <scope>NUCLEOTIDE SEQUENCE</scope>
    <source>
        <tissue evidence="1">Skin</tissue>
    </source>
</reference>
<protein>
    <recommendedName>
        <fullName evidence="2">Fibronectin type-III domain-containing protein</fullName>
    </recommendedName>
</protein>
<sequence length="149" mass="16801">KALGNDSKQLEFYFSPVVLRTLPAQVQKMNWSLSSDQNKITITFDPIEGHYDHCIIVVRTLGLNGIPEVSNHPEKFDCIVFNLSPFETGIWHAVDVTVVSHERLGQVSTFNFTTHPSEPSPVTDLHWEAATTLVEFTWKPPLLAHGYIT</sequence>
<dbReference type="SUPFAM" id="SSF49265">
    <property type="entry name" value="Fibronectin type III"/>
    <property type="match status" value="1"/>
</dbReference>
<evidence type="ECO:0000313" key="1">
    <source>
        <dbReference type="EMBL" id="CEK84362.1"/>
    </source>
</evidence>
<evidence type="ECO:0008006" key="2">
    <source>
        <dbReference type="Google" id="ProtNLM"/>
    </source>
</evidence>
<dbReference type="EMBL" id="HACG01037497">
    <property type="protein sequence ID" value="CEK84362.1"/>
    <property type="molecule type" value="Transcribed_RNA"/>
</dbReference>
<accession>A0A0B7AUS9</accession>
<proteinExistence type="predicted"/>